<organism evidence="4 5">
    <name type="scientific">Gonapodya prolifera (strain JEL478)</name>
    <name type="common">Monoblepharis prolifera</name>
    <dbReference type="NCBI Taxonomy" id="1344416"/>
    <lineage>
        <taxon>Eukaryota</taxon>
        <taxon>Fungi</taxon>
        <taxon>Fungi incertae sedis</taxon>
        <taxon>Chytridiomycota</taxon>
        <taxon>Chytridiomycota incertae sedis</taxon>
        <taxon>Monoblepharidomycetes</taxon>
        <taxon>Monoblepharidales</taxon>
        <taxon>Gonapodyaceae</taxon>
        <taxon>Gonapodya</taxon>
    </lineage>
</organism>
<dbReference type="PANTHER" id="PTHR20953:SF3">
    <property type="entry name" value="P-LOOP CONTAINING NUCLEOSIDE TRIPHOSPHATE HYDROLASES SUPERFAMILY PROTEIN"/>
    <property type="match status" value="1"/>
</dbReference>
<evidence type="ECO:0000256" key="1">
    <source>
        <dbReference type="ARBA" id="ARBA00022741"/>
    </source>
</evidence>
<dbReference type="PANTHER" id="PTHR20953">
    <property type="entry name" value="KINASE-RELATED"/>
    <property type="match status" value="1"/>
</dbReference>
<dbReference type="EMBL" id="KQ965809">
    <property type="protein sequence ID" value="KXS11117.1"/>
    <property type="molecule type" value="Genomic_DNA"/>
</dbReference>
<dbReference type="SUPFAM" id="SSF52540">
    <property type="entry name" value="P-loop containing nucleoside triphosphate hydrolases"/>
    <property type="match status" value="1"/>
</dbReference>
<dbReference type="Pfam" id="PF19568">
    <property type="entry name" value="Spore_III_AA"/>
    <property type="match status" value="1"/>
</dbReference>
<accession>A0A139A2V5</accession>
<evidence type="ECO:0000313" key="5">
    <source>
        <dbReference type="Proteomes" id="UP000070544"/>
    </source>
</evidence>
<evidence type="ECO:0000313" key="4">
    <source>
        <dbReference type="EMBL" id="KXS11117.1"/>
    </source>
</evidence>
<reference evidence="4 5" key="1">
    <citation type="journal article" date="2015" name="Genome Biol. Evol.">
        <title>Phylogenomic analyses indicate that early fungi evolved digesting cell walls of algal ancestors of land plants.</title>
        <authorList>
            <person name="Chang Y."/>
            <person name="Wang S."/>
            <person name="Sekimoto S."/>
            <person name="Aerts A.L."/>
            <person name="Choi C."/>
            <person name="Clum A."/>
            <person name="LaButti K.M."/>
            <person name="Lindquist E.A."/>
            <person name="Yee Ngan C."/>
            <person name="Ohm R.A."/>
            <person name="Salamov A.A."/>
            <person name="Grigoriev I.V."/>
            <person name="Spatafora J.W."/>
            <person name="Berbee M.L."/>
        </authorList>
    </citation>
    <scope>NUCLEOTIDE SEQUENCE [LARGE SCALE GENOMIC DNA]</scope>
    <source>
        <strain evidence="4 5">JEL478</strain>
    </source>
</reference>
<keyword evidence="1" id="KW-0547">Nucleotide-binding</keyword>
<dbReference type="Gene3D" id="3.40.50.300">
    <property type="entry name" value="P-loop containing nucleotide triphosphate hydrolases"/>
    <property type="match status" value="1"/>
</dbReference>
<dbReference type="AlphaFoldDB" id="A0A139A2V5"/>
<evidence type="ECO:0000256" key="2">
    <source>
        <dbReference type="ARBA" id="ARBA00022840"/>
    </source>
</evidence>
<feature type="domain" description="AAA+ ATPase" evidence="3">
    <location>
        <begin position="76"/>
        <end position="235"/>
    </location>
</feature>
<dbReference type="InterPro" id="IPR045735">
    <property type="entry name" value="Spore_III_AA_AAA+_ATPase"/>
</dbReference>
<sequence length="294" mass="32332">MNEDPPVMFGQPLTVDTLNDIANPLRFGSDNRAGVDGTLHRFSRLLSKNGDLVGLTIRIARVVQGVADLLTDVLSSGESLLILGVPGRGKTTMIRDIARYLSVTLKRRTVIVDTSCEIGGDGNVSHPAVGCARRFQVRDRKDQYNNMLEVVKNHNPQSLVIDELGDARECSSSKAIAQRGVQLIATAHGSLAGLLGNPDLVGLVGGTQAVIIGDSAQKTLQRDRKTQIERAGKPTFTIIIELLGRYEWIIHRRVADTVDNMLAGRKSLVEKRWLNEQTNHLMGMFEYSDCRYSE</sequence>
<proteinExistence type="predicted"/>
<protein>
    <recommendedName>
        <fullName evidence="3">AAA+ ATPase domain-containing protein</fullName>
    </recommendedName>
</protein>
<keyword evidence="2" id="KW-0067">ATP-binding</keyword>
<dbReference type="Proteomes" id="UP000070544">
    <property type="component" value="Unassembled WGS sequence"/>
</dbReference>
<dbReference type="InterPro" id="IPR027417">
    <property type="entry name" value="P-loop_NTPase"/>
</dbReference>
<gene>
    <name evidence="4" type="ORF">M427DRAFT_138648</name>
</gene>
<dbReference type="OrthoDB" id="26838at2759"/>
<name>A0A139A2V5_GONPJ</name>
<dbReference type="STRING" id="1344416.A0A139A2V5"/>
<dbReference type="InterPro" id="IPR003593">
    <property type="entry name" value="AAA+_ATPase"/>
</dbReference>
<keyword evidence="5" id="KW-1185">Reference proteome</keyword>
<dbReference type="GO" id="GO:0005524">
    <property type="term" value="F:ATP binding"/>
    <property type="evidence" value="ECO:0007669"/>
    <property type="project" value="UniProtKB-KW"/>
</dbReference>
<evidence type="ECO:0000259" key="3">
    <source>
        <dbReference type="SMART" id="SM00382"/>
    </source>
</evidence>
<dbReference type="OMA" id="WHRISWI"/>
<dbReference type="SMART" id="SM00382">
    <property type="entry name" value="AAA"/>
    <property type="match status" value="1"/>
</dbReference>